<evidence type="ECO:0000313" key="12">
    <source>
        <dbReference type="Proteomes" id="UP000071118"/>
    </source>
</evidence>
<dbReference type="InterPro" id="IPR039042">
    <property type="entry name" value="Alg13-like"/>
</dbReference>
<dbReference type="PANTHER" id="PTHR12867:SF6">
    <property type="entry name" value="N-ACETYLGLUCOSAMINYLDIPHOSPHODOLICHOL N-ACETYLGLUCOSAMINYLTRANSFERASE"/>
    <property type="match status" value="1"/>
</dbReference>
<feature type="domain" description="Glycosyl transferase family 28 C-terminal" evidence="8">
    <location>
        <begin position="3"/>
        <end position="164"/>
    </location>
</feature>
<evidence type="ECO:0000259" key="8">
    <source>
        <dbReference type="Pfam" id="PF04101"/>
    </source>
</evidence>
<evidence type="ECO:0000313" key="11">
    <source>
        <dbReference type="EMBL" id="VTZ69721.1"/>
    </source>
</evidence>
<evidence type="ECO:0000256" key="2">
    <source>
        <dbReference type="ARBA" id="ARBA00006962"/>
    </source>
</evidence>
<dbReference type="SUPFAM" id="SSF53756">
    <property type="entry name" value="UDP-Glycosyltransferase/glycogen phosphorylase"/>
    <property type="match status" value="1"/>
</dbReference>
<dbReference type="VEuPathDB" id="PlasmoDB:PCHAS_1224900"/>
<dbReference type="GO" id="GO:0006488">
    <property type="term" value="P:dolichol-linked oligosaccharide biosynthetic process"/>
    <property type="evidence" value="ECO:0007669"/>
    <property type="project" value="InterPro"/>
</dbReference>
<evidence type="ECO:0000256" key="6">
    <source>
        <dbReference type="ARBA" id="ARBA00022679"/>
    </source>
</evidence>
<dbReference type="OrthoDB" id="20273at2759"/>
<dbReference type="EC" id="2.4.1.141" evidence="3"/>
<dbReference type="InterPro" id="IPR007235">
    <property type="entry name" value="Glyco_trans_28_C"/>
</dbReference>
<keyword evidence="12" id="KW-1185">Reference proteome</keyword>
<dbReference type="Pfam" id="PF04101">
    <property type="entry name" value="Glyco_tran_28_C"/>
    <property type="match status" value="1"/>
</dbReference>
<dbReference type="Proteomes" id="UP000071118">
    <property type="component" value="Chromosome 12"/>
</dbReference>
<dbReference type="GO" id="GO:0005783">
    <property type="term" value="C:endoplasmic reticulum"/>
    <property type="evidence" value="ECO:0007669"/>
    <property type="project" value="UniProtKB-SubCell"/>
</dbReference>
<dbReference type="GeneID" id="3491856"/>
<evidence type="ECO:0000313" key="14">
    <source>
        <dbReference type="Proteomes" id="UP000507163"/>
    </source>
</evidence>
<keyword evidence="5" id="KW-0328">Glycosyltransferase</keyword>
<evidence type="ECO:0000256" key="5">
    <source>
        <dbReference type="ARBA" id="ARBA00022676"/>
    </source>
</evidence>
<reference evidence="11 12" key="1">
    <citation type="journal article" date="2014" name="BMC Biol.">
        <title>A comprehensive evaluation of rodent malaria parasite genomes and gene expression.</title>
        <authorList>
            <person name="Otto T.D."/>
            <person name="Bohme U."/>
            <person name="Jackson A.P."/>
            <person name="Hunt M."/>
            <person name="Franke-Fayard B."/>
            <person name="Hoeijmakers W.A."/>
            <person name="Religa A.A."/>
            <person name="Robertson L."/>
            <person name="Sanders M."/>
            <person name="Ogun S.A."/>
            <person name="Cunningham D."/>
            <person name="Erhart A."/>
            <person name="Billker O."/>
            <person name="Khan S.M."/>
            <person name="Stunnenberg H.G."/>
            <person name="Langhorne J."/>
            <person name="Holder A.A."/>
            <person name="Waters A.P."/>
            <person name="Newbold C.I."/>
            <person name="Pain A."/>
            <person name="Berriman M."/>
            <person name="Janse C.J."/>
        </authorList>
    </citation>
    <scope>NUCLEOTIDE SEQUENCE [LARGE SCALE GENOMIC DNA]</scope>
    <source>
        <strain evidence="11 12">AS</strain>
    </source>
</reference>
<proteinExistence type="inferred from homology"/>
<keyword evidence="6 9" id="KW-0808">Transferase</keyword>
<keyword evidence="7" id="KW-0256">Endoplasmic reticulum</keyword>
<dbReference type="RefSeq" id="XP_738810.2">
    <property type="nucleotide sequence ID" value="XM_733717.2"/>
</dbReference>
<comment type="similarity">
    <text evidence="2">Belongs to the glycosyltransferase 28 family.</text>
</comment>
<dbReference type="Gene3D" id="3.40.50.2000">
    <property type="entry name" value="Glycogen Phosphorylase B"/>
    <property type="match status" value="1"/>
</dbReference>
<organism evidence="9 14">
    <name type="scientific">Plasmodium chabaudi chabaudi</name>
    <dbReference type="NCBI Taxonomy" id="31271"/>
    <lineage>
        <taxon>Eukaryota</taxon>
        <taxon>Sar</taxon>
        <taxon>Alveolata</taxon>
        <taxon>Apicomplexa</taxon>
        <taxon>Aconoidasida</taxon>
        <taxon>Haemosporida</taxon>
        <taxon>Plasmodiidae</taxon>
        <taxon>Plasmodium</taxon>
        <taxon>Plasmodium (Vinckeia)</taxon>
    </lineage>
</organism>
<evidence type="ECO:0000256" key="7">
    <source>
        <dbReference type="ARBA" id="ARBA00022824"/>
    </source>
</evidence>
<dbReference type="EMBL" id="LK022889">
    <property type="protein sequence ID" value="VTZ69721.1"/>
    <property type="molecule type" value="Genomic_DNA"/>
</dbReference>
<reference evidence="11" key="2">
    <citation type="submission" date="2014-05" db="EMBL/GenBank/DDBJ databases">
        <authorList>
            <person name="Aslett M.A."/>
            <person name="De Silva N."/>
        </authorList>
    </citation>
    <scope>NUCLEOTIDE SEQUENCE</scope>
    <source>
        <strain evidence="11">AS</strain>
    </source>
</reference>
<evidence type="ECO:0000256" key="3">
    <source>
        <dbReference type="ARBA" id="ARBA00012614"/>
    </source>
</evidence>
<dbReference type="Proteomes" id="UP000507163">
    <property type="component" value="Chromosome 12"/>
</dbReference>
<dbReference type="KEGG" id="pcb:PCHAS_1224900"/>
<evidence type="ECO:0000313" key="10">
    <source>
        <dbReference type="EMBL" id="SCN62149.1"/>
    </source>
</evidence>
<evidence type="ECO:0000313" key="9">
    <source>
        <dbReference type="EMBL" id="SCM24904.1"/>
    </source>
</evidence>
<evidence type="ECO:0000313" key="13">
    <source>
        <dbReference type="Proteomes" id="UP000195489"/>
    </source>
</evidence>
<evidence type="ECO:0000256" key="4">
    <source>
        <dbReference type="ARBA" id="ARBA00017468"/>
    </source>
</evidence>
<name>A0A077TS19_PLACU</name>
<sequence>MYLFITVGSYKFDELIEYIDNKEFHIFLKKNGFTKLTIQIGSSNYIPKLIYNYKNTNSTLLQKAKYFRYKSSISKYYDKANLILSHAGVGTTFECLRKNKKILIVPNIKLMDNHQMEFAHYMSTSNYLQICDNLLNLKQNILTCLKTDKYEKLPNPQTDKFISDLKDLISL</sequence>
<reference evidence="13 14" key="3">
    <citation type="submission" date="2016-08" db="EMBL/GenBank/DDBJ databases">
        <authorList>
            <consortium name="Pathogen Informatics"/>
        </authorList>
    </citation>
    <scope>NUCLEOTIDE SEQUENCE [LARGE SCALE GENOMIC DNA]</scope>
    <source>
        <strain evidence="9 14">AJ</strain>
        <strain evidence="11">AS</strain>
        <strain evidence="10 13">CB</strain>
    </source>
</reference>
<evidence type="ECO:0000256" key="1">
    <source>
        <dbReference type="ARBA" id="ARBA00004240"/>
    </source>
</evidence>
<dbReference type="EMBL" id="LT608178">
    <property type="protein sequence ID" value="SCM24904.1"/>
    <property type="molecule type" value="Genomic_DNA"/>
</dbReference>
<dbReference type="EMBL" id="LT608164">
    <property type="protein sequence ID" value="SCN62149.1"/>
    <property type="molecule type" value="Genomic_DNA"/>
</dbReference>
<accession>A0A077TS19</accession>
<gene>
    <name evidence="9" type="ORF">PCHAJ_000329500</name>
    <name evidence="11" type="ORF">PCHAS_1224900</name>
    <name evidence="10" type="ORF">PCHCB_000332300</name>
</gene>
<dbReference type="PANTHER" id="PTHR12867">
    <property type="entry name" value="GLYCOSYL TRANSFERASE-RELATED"/>
    <property type="match status" value="1"/>
</dbReference>
<dbReference type="Proteomes" id="UP000195489">
    <property type="component" value="Chromosome 12"/>
</dbReference>
<dbReference type="GO" id="GO:0004577">
    <property type="term" value="F:N-acetylglucosaminyldiphosphodolichol N-acetylglucosaminyltransferase activity"/>
    <property type="evidence" value="ECO:0007669"/>
    <property type="project" value="UniProtKB-EC"/>
</dbReference>
<dbReference type="AlphaFoldDB" id="A0A077TS19"/>
<comment type="subcellular location">
    <subcellularLocation>
        <location evidence="1">Endoplasmic reticulum</location>
    </subcellularLocation>
</comment>
<protein>
    <recommendedName>
        <fullName evidence="4">UDP-N-acetylglucosamine transferase subunit ALG13</fullName>
        <ecNumber evidence="3">2.4.1.141</ecNumber>
    </recommendedName>
</protein>